<dbReference type="OrthoDB" id="332939at2"/>
<proteinExistence type="predicted"/>
<dbReference type="InterPro" id="IPR004843">
    <property type="entry name" value="Calcineurin-like_PHP"/>
</dbReference>
<accession>A0A401UQ24</accession>
<dbReference type="InterPro" id="IPR029052">
    <property type="entry name" value="Metallo-depent_PP-like"/>
</dbReference>
<comment type="caution">
    <text evidence="2">The sequence shown here is derived from an EMBL/GenBank/DDBJ whole genome shotgun (WGS) entry which is preliminary data.</text>
</comment>
<reference evidence="2 3" key="1">
    <citation type="submission" date="2018-11" db="EMBL/GenBank/DDBJ databases">
        <title>Genome sequencing and assembly of Clostridium tagluense strain A121.</title>
        <authorList>
            <person name="Murakami T."/>
            <person name="Segawa T."/>
            <person name="Shcherbakova V.A."/>
            <person name="Mori H."/>
            <person name="Yoshimura Y."/>
        </authorList>
    </citation>
    <scope>NUCLEOTIDE SEQUENCE [LARGE SCALE GENOMIC DNA]</scope>
    <source>
        <strain evidence="2 3">A121</strain>
    </source>
</reference>
<name>A0A401UQ24_9CLOT</name>
<evidence type="ECO:0000313" key="2">
    <source>
        <dbReference type="EMBL" id="GCD11624.1"/>
    </source>
</evidence>
<evidence type="ECO:0000259" key="1">
    <source>
        <dbReference type="Pfam" id="PF00149"/>
    </source>
</evidence>
<gene>
    <name evidence="2" type="ORF">Ctaglu_32470</name>
</gene>
<dbReference type="Gene3D" id="3.60.21.10">
    <property type="match status" value="1"/>
</dbReference>
<feature type="domain" description="Calcineurin-like phosphoesterase" evidence="1">
    <location>
        <begin position="1"/>
        <end position="183"/>
    </location>
</feature>
<dbReference type="RefSeq" id="WP_125003600.1">
    <property type="nucleotide sequence ID" value="NZ_BHYK01000020.1"/>
</dbReference>
<dbReference type="Pfam" id="PF00149">
    <property type="entry name" value="Metallophos"/>
    <property type="match status" value="1"/>
</dbReference>
<evidence type="ECO:0000313" key="3">
    <source>
        <dbReference type="Proteomes" id="UP000287872"/>
    </source>
</evidence>
<protein>
    <submittedName>
        <fullName evidence="2">Metallophosphoesterase</fullName>
    </submittedName>
</protein>
<dbReference type="AlphaFoldDB" id="A0A401UQ24"/>
<dbReference type="EMBL" id="BHYK01000020">
    <property type="protein sequence ID" value="GCD11624.1"/>
    <property type="molecule type" value="Genomic_DNA"/>
</dbReference>
<dbReference type="GO" id="GO:0016787">
    <property type="term" value="F:hydrolase activity"/>
    <property type="evidence" value="ECO:0007669"/>
    <property type="project" value="InterPro"/>
</dbReference>
<organism evidence="2 3">
    <name type="scientific">Clostridium tagluense</name>
    <dbReference type="NCBI Taxonomy" id="360422"/>
    <lineage>
        <taxon>Bacteria</taxon>
        <taxon>Bacillati</taxon>
        <taxon>Bacillota</taxon>
        <taxon>Clostridia</taxon>
        <taxon>Eubacteriales</taxon>
        <taxon>Clostridiaceae</taxon>
        <taxon>Clostridium</taxon>
    </lineage>
</organism>
<dbReference type="PANTHER" id="PTHR37523:SF1">
    <property type="entry name" value="CALCINEURIN-LIKE PHOSPHOESTERASE DOMAIN-CONTAINING PROTEIN"/>
    <property type="match status" value="1"/>
</dbReference>
<dbReference type="PANTHER" id="PTHR37523">
    <property type="entry name" value="METALLOPHOSPHOESTERASE"/>
    <property type="match status" value="1"/>
</dbReference>
<dbReference type="SUPFAM" id="SSF56300">
    <property type="entry name" value="Metallo-dependent phosphatases"/>
    <property type="match status" value="1"/>
</dbReference>
<sequence>MKVFVTSDIHGRFDVLRKIVKFVKEREDIDCVILCGDITADYVVTSFNELEDIQYDDYKKAIQMLQQINKKVLFILGNHDVFNVDKADTNYLPYCNAVAFNNFVSIEYINFLMYGTKREGNEQDMMHRLSKLNIDNKSIIISHIPPYKCLDKANNGVYYGSPAIRDMIKKKKPAYFFCGHVHDAFGFKKLHNTFVVSVACDEITTRGWVVNLETAAYEKVIL</sequence>
<dbReference type="Proteomes" id="UP000287872">
    <property type="component" value="Unassembled WGS sequence"/>
</dbReference>
<keyword evidence="3" id="KW-1185">Reference proteome</keyword>